<organism evidence="2 3">
    <name type="scientific">Chrysochromulina tobinii</name>
    <dbReference type="NCBI Taxonomy" id="1460289"/>
    <lineage>
        <taxon>Eukaryota</taxon>
        <taxon>Haptista</taxon>
        <taxon>Haptophyta</taxon>
        <taxon>Prymnesiophyceae</taxon>
        <taxon>Prymnesiales</taxon>
        <taxon>Chrysochromulinaceae</taxon>
        <taxon>Chrysochromulina</taxon>
    </lineage>
</organism>
<dbReference type="AlphaFoldDB" id="A0A0M0J7L2"/>
<dbReference type="Proteomes" id="UP000037460">
    <property type="component" value="Unassembled WGS sequence"/>
</dbReference>
<name>A0A0M0J7L2_9EUKA</name>
<accession>A0A0M0J7L2</accession>
<comment type="caution">
    <text evidence="2">The sequence shown here is derived from an EMBL/GenBank/DDBJ whole genome shotgun (WGS) entry which is preliminary data.</text>
</comment>
<proteinExistence type="predicted"/>
<feature type="compositionally biased region" description="Polar residues" evidence="1">
    <location>
        <begin position="98"/>
        <end position="109"/>
    </location>
</feature>
<feature type="compositionally biased region" description="Acidic residues" evidence="1">
    <location>
        <begin position="153"/>
        <end position="181"/>
    </location>
</feature>
<protein>
    <recommendedName>
        <fullName evidence="4">Transcription factor Iwr1 domain-containing protein</fullName>
    </recommendedName>
</protein>
<sequence length="191" mass="20466">MEETSVNTGLERCPEIVRIKRKRDEPALSGFLLGAKRRPASISNLSPQYAVSSGWRAPSTSSEPHGDIWADAAVAAALGEDARADAAAAAALGEDGATQSTDVEPSSSVADVGDYVYDEYSLAAPEEASSGTNGLWGELWWEELDADAVRELEEADDAEGSDSGDEVDYPDEEDSDDDEEEAWRPGGREYF</sequence>
<keyword evidence="3" id="KW-1185">Reference proteome</keyword>
<feature type="compositionally biased region" description="Basic and acidic residues" evidence="1">
    <location>
        <begin position="182"/>
        <end position="191"/>
    </location>
</feature>
<feature type="compositionally biased region" description="Low complexity" evidence="1">
    <location>
        <begin position="88"/>
        <end position="97"/>
    </location>
</feature>
<feature type="region of interest" description="Disordered" evidence="1">
    <location>
        <begin position="88"/>
        <end position="110"/>
    </location>
</feature>
<evidence type="ECO:0000313" key="2">
    <source>
        <dbReference type="EMBL" id="KOO22579.1"/>
    </source>
</evidence>
<evidence type="ECO:0000256" key="1">
    <source>
        <dbReference type="SAM" id="MobiDB-lite"/>
    </source>
</evidence>
<reference evidence="3" key="1">
    <citation type="journal article" date="2015" name="PLoS Genet.">
        <title>Genome Sequence and Transcriptome Analyses of Chrysochromulina tobin: Metabolic Tools for Enhanced Algal Fitness in the Prominent Order Prymnesiales (Haptophyceae).</title>
        <authorList>
            <person name="Hovde B.T."/>
            <person name="Deodato C.R."/>
            <person name="Hunsperger H.M."/>
            <person name="Ryken S.A."/>
            <person name="Yost W."/>
            <person name="Jha R.K."/>
            <person name="Patterson J."/>
            <person name="Monnat R.J. Jr."/>
            <person name="Barlow S.B."/>
            <person name="Starkenburg S.R."/>
            <person name="Cattolico R.A."/>
        </authorList>
    </citation>
    <scope>NUCLEOTIDE SEQUENCE</scope>
    <source>
        <strain evidence="3">CCMP291</strain>
    </source>
</reference>
<feature type="region of interest" description="Disordered" evidence="1">
    <location>
        <begin position="147"/>
        <end position="191"/>
    </location>
</feature>
<evidence type="ECO:0008006" key="4">
    <source>
        <dbReference type="Google" id="ProtNLM"/>
    </source>
</evidence>
<dbReference type="EMBL" id="JWZX01003269">
    <property type="protein sequence ID" value="KOO22579.1"/>
    <property type="molecule type" value="Genomic_DNA"/>
</dbReference>
<gene>
    <name evidence="2" type="ORF">Ctob_000050</name>
</gene>
<evidence type="ECO:0000313" key="3">
    <source>
        <dbReference type="Proteomes" id="UP000037460"/>
    </source>
</evidence>